<dbReference type="GO" id="GO:0016618">
    <property type="term" value="F:hydroxypyruvate reductase [NAD(P)H] activity"/>
    <property type="evidence" value="ECO:0007669"/>
    <property type="project" value="TreeGrafter"/>
</dbReference>
<feature type="domain" description="D-isomer specific 2-hydroxyacid dehydrogenase NAD-binding" evidence="4">
    <location>
        <begin position="96"/>
        <end position="238"/>
    </location>
</feature>
<evidence type="ECO:0000259" key="5">
    <source>
        <dbReference type="Pfam" id="PF11976"/>
    </source>
</evidence>
<reference evidence="6" key="1">
    <citation type="submission" date="2024-03" db="EMBL/GenBank/DDBJ databases">
        <title>WGS assembly of Saponaria officinalis var. Norfolk2.</title>
        <authorList>
            <person name="Jenkins J."/>
            <person name="Shu S."/>
            <person name="Grimwood J."/>
            <person name="Barry K."/>
            <person name="Goodstein D."/>
            <person name="Schmutz J."/>
            <person name="Leebens-Mack J."/>
            <person name="Osbourn A."/>
        </authorList>
    </citation>
    <scope>NUCLEOTIDE SEQUENCE [LARGE SCALE GENOMIC DNA]</scope>
    <source>
        <strain evidence="6">JIC</strain>
    </source>
</reference>
<sequence length="270" mass="30309">MEKSSASSVINTVKEEGNSVKLTKIIRQKQNMKDVAFNVKRNVPLGKIIVKYCQQMGYRENVFKFHYQQKRVGDLDTPDSLDMDDDEDVIDCWSDVYSVGGKTVGIVGLGRIGSGVAKRLHVFDCRILYNARNEKPSVPYKFYSDVREMAADSDLLVICCSLSDQTRHMINKDVLTALGKDGIIVNIARGPIIDEKELVTFLVEGRIAGAGLDVFEHEPRVPEELFSLDNVVLAHHQAGFTEDCFRDLFELVKGNFEAFFSNKPLLTPVV</sequence>
<dbReference type="SUPFAM" id="SSF51735">
    <property type="entry name" value="NAD(P)-binding Rossmann-fold domains"/>
    <property type="match status" value="1"/>
</dbReference>
<dbReference type="InterPro" id="IPR022617">
    <property type="entry name" value="Rad60/SUMO-like_dom"/>
</dbReference>
<evidence type="ECO:0000256" key="3">
    <source>
        <dbReference type="ARBA" id="ARBA00023027"/>
    </source>
</evidence>
<feature type="domain" description="Rad60/SUMO-like" evidence="5">
    <location>
        <begin position="26"/>
        <end position="91"/>
    </location>
</feature>
<dbReference type="InterPro" id="IPR006140">
    <property type="entry name" value="D-isomer_DH_NAD-bd"/>
</dbReference>
<keyword evidence="3" id="KW-0520">NAD</keyword>
<comment type="caution">
    <text evidence="6">The sequence shown here is derived from an EMBL/GenBank/DDBJ whole genome shotgun (WGS) entry which is preliminary data.</text>
</comment>
<dbReference type="SUPFAM" id="SSF54236">
    <property type="entry name" value="Ubiquitin-like"/>
    <property type="match status" value="1"/>
</dbReference>
<proteinExistence type="predicted"/>
<dbReference type="GO" id="GO:0051287">
    <property type="term" value="F:NAD binding"/>
    <property type="evidence" value="ECO:0007669"/>
    <property type="project" value="InterPro"/>
</dbReference>
<dbReference type="InterPro" id="IPR036291">
    <property type="entry name" value="NAD(P)-bd_dom_sf"/>
</dbReference>
<dbReference type="InterPro" id="IPR029071">
    <property type="entry name" value="Ubiquitin-like_domsf"/>
</dbReference>
<dbReference type="PANTHER" id="PTHR10996">
    <property type="entry name" value="2-HYDROXYACID DEHYDROGENASE-RELATED"/>
    <property type="match status" value="1"/>
</dbReference>
<dbReference type="PANTHER" id="PTHR10996:SF179">
    <property type="entry name" value="D-ISOMER SPECIFIC 2-HYDROXYACID DEHYDROGENASE FAMILY PROTEIN-RELATED"/>
    <property type="match status" value="1"/>
</dbReference>
<keyword evidence="2" id="KW-0560">Oxidoreductase</keyword>
<dbReference type="Pfam" id="PF11976">
    <property type="entry name" value="Rad60-SLD"/>
    <property type="match status" value="1"/>
</dbReference>
<dbReference type="AlphaFoldDB" id="A0AAW1GP71"/>
<dbReference type="FunFam" id="3.40.50.720:FF:000213">
    <property type="entry name" value="Putative 2-hydroxyacid dehydrogenase"/>
    <property type="match status" value="1"/>
</dbReference>
<protein>
    <submittedName>
        <fullName evidence="6">Uncharacterized protein</fullName>
    </submittedName>
</protein>
<evidence type="ECO:0000256" key="2">
    <source>
        <dbReference type="ARBA" id="ARBA00023002"/>
    </source>
</evidence>
<evidence type="ECO:0000259" key="4">
    <source>
        <dbReference type="Pfam" id="PF02826"/>
    </source>
</evidence>
<dbReference type="GO" id="GO:0005829">
    <property type="term" value="C:cytosol"/>
    <property type="evidence" value="ECO:0007669"/>
    <property type="project" value="TreeGrafter"/>
</dbReference>
<evidence type="ECO:0000313" key="7">
    <source>
        <dbReference type="Proteomes" id="UP001443914"/>
    </source>
</evidence>
<keyword evidence="1" id="KW-0521">NADP</keyword>
<name>A0AAW1GP71_SAPOF</name>
<organism evidence="6 7">
    <name type="scientific">Saponaria officinalis</name>
    <name type="common">Common soapwort</name>
    <name type="synonym">Lychnis saponaria</name>
    <dbReference type="NCBI Taxonomy" id="3572"/>
    <lineage>
        <taxon>Eukaryota</taxon>
        <taxon>Viridiplantae</taxon>
        <taxon>Streptophyta</taxon>
        <taxon>Embryophyta</taxon>
        <taxon>Tracheophyta</taxon>
        <taxon>Spermatophyta</taxon>
        <taxon>Magnoliopsida</taxon>
        <taxon>eudicotyledons</taxon>
        <taxon>Gunneridae</taxon>
        <taxon>Pentapetalae</taxon>
        <taxon>Caryophyllales</taxon>
        <taxon>Caryophyllaceae</taxon>
        <taxon>Caryophylleae</taxon>
        <taxon>Saponaria</taxon>
    </lineage>
</organism>
<dbReference type="Gene3D" id="3.40.50.720">
    <property type="entry name" value="NAD(P)-binding Rossmann-like Domain"/>
    <property type="match status" value="2"/>
</dbReference>
<evidence type="ECO:0000256" key="1">
    <source>
        <dbReference type="ARBA" id="ARBA00022857"/>
    </source>
</evidence>
<dbReference type="Proteomes" id="UP001443914">
    <property type="component" value="Unassembled WGS sequence"/>
</dbReference>
<gene>
    <name evidence="6" type="ORF">RND81_14G019500</name>
</gene>
<dbReference type="Gene3D" id="3.10.20.90">
    <property type="entry name" value="Phosphatidylinositol 3-kinase Catalytic Subunit, Chain A, domain 1"/>
    <property type="match status" value="1"/>
</dbReference>
<dbReference type="GO" id="GO:0030267">
    <property type="term" value="F:glyoxylate reductase (NADPH) activity"/>
    <property type="evidence" value="ECO:0007669"/>
    <property type="project" value="TreeGrafter"/>
</dbReference>
<dbReference type="InterPro" id="IPR050223">
    <property type="entry name" value="D-isomer_2-hydroxyacid_DH"/>
</dbReference>
<accession>A0AAW1GP71</accession>
<dbReference type="EMBL" id="JBDFQZ010000014">
    <property type="protein sequence ID" value="KAK9664096.1"/>
    <property type="molecule type" value="Genomic_DNA"/>
</dbReference>
<evidence type="ECO:0000313" key="6">
    <source>
        <dbReference type="EMBL" id="KAK9664096.1"/>
    </source>
</evidence>
<keyword evidence="7" id="KW-1185">Reference proteome</keyword>
<dbReference type="Pfam" id="PF02826">
    <property type="entry name" value="2-Hacid_dh_C"/>
    <property type="match status" value="1"/>
</dbReference>